<dbReference type="EMBL" id="ADBJ01000013">
    <property type="protein sequence ID" value="EFA83498.1"/>
    <property type="molecule type" value="Genomic_DNA"/>
</dbReference>
<name>D3B520_HETP5</name>
<dbReference type="RefSeq" id="XP_020435615.1">
    <property type="nucleotide sequence ID" value="XM_020574460.1"/>
</dbReference>
<reference evidence="1 2" key="1">
    <citation type="journal article" date="2011" name="Genome Res.">
        <title>Phylogeny-wide analysis of social amoeba genomes highlights ancient origins for complex intercellular communication.</title>
        <authorList>
            <person name="Heidel A.J."/>
            <person name="Lawal H.M."/>
            <person name="Felder M."/>
            <person name="Schilde C."/>
            <person name="Helps N.R."/>
            <person name="Tunggal B."/>
            <person name="Rivero F."/>
            <person name="John U."/>
            <person name="Schleicher M."/>
            <person name="Eichinger L."/>
            <person name="Platzer M."/>
            <person name="Noegel A.A."/>
            <person name="Schaap P."/>
            <person name="Gloeckner G."/>
        </authorList>
    </citation>
    <scope>NUCLEOTIDE SEQUENCE [LARGE SCALE GENOMIC DNA]</scope>
    <source>
        <strain evidence="2">ATCC 26659 / Pp 5 / PN500</strain>
    </source>
</reference>
<dbReference type="Proteomes" id="UP000001396">
    <property type="component" value="Unassembled WGS sequence"/>
</dbReference>
<dbReference type="InParanoid" id="D3B520"/>
<keyword evidence="2" id="KW-1185">Reference proteome</keyword>
<dbReference type="AlphaFoldDB" id="D3B520"/>
<evidence type="ECO:0000313" key="1">
    <source>
        <dbReference type="EMBL" id="EFA83498.1"/>
    </source>
</evidence>
<dbReference type="GeneID" id="31359017"/>
<accession>D3B520</accession>
<evidence type="ECO:0000313" key="2">
    <source>
        <dbReference type="Proteomes" id="UP000001396"/>
    </source>
</evidence>
<sequence>MHFKHNQLIVWSSRLSRQRFSDANESTVGDGPATQSQGVLLRYIYYQQQQQLQQRQQQHFEILSIRLITIEIIKCNAETITFRADLQISMTIEGFYC</sequence>
<comment type="caution">
    <text evidence="1">The sequence shown here is derived from an EMBL/GenBank/DDBJ whole genome shotgun (WGS) entry which is preliminary data.</text>
</comment>
<gene>
    <name evidence="1" type="ORF">PPL_03510</name>
</gene>
<proteinExistence type="predicted"/>
<protein>
    <submittedName>
        <fullName evidence="1">Uncharacterized protein</fullName>
    </submittedName>
</protein>
<organism evidence="1 2">
    <name type="scientific">Heterostelium pallidum (strain ATCC 26659 / Pp 5 / PN500)</name>
    <name type="common">Cellular slime mold</name>
    <name type="synonym">Polysphondylium pallidum</name>
    <dbReference type="NCBI Taxonomy" id="670386"/>
    <lineage>
        <taxon>Eukaryota</taxon>
        <taxon>Amoebozoa</taxon>
        <taxon>Evosea</taxon>
        <taxon>Eumycetozoa</taxon>
        <taxon>Dictyostelia</taxon>
        <taxon>Acytosteliales</taxon>
        <taxon>Acytosteliaceae</taxon>
        <taxon>Heterostelium</taxon>
    </lineage>
</organism>